<dbReference type="GO" id="GO:0000160">
    <property type="term" value="P:phosphorelay signal transduction system"/>
    <property type="evidence" value="ECO:0007669"/>
    <property type="project" value="InterPro"/>
</dbReference>
<dbReference type="PANTHER" id="PTHR44591">
    <property type="entry name" value="STRESS RESPONSE REGULATOR PROTEIN 1"/>
    <property type="match status" value="1"/>
</dbReference>
<dbReference type="STRING" id="1817822.A2826_02890"/>
<reference evidence="4 5" key="1">
    <citation type="journal article" date="2016" name="Nat. Commun.">
        <title>Thousands of microbial genomes shed light on interconnected biogeochemical processes in an aquifer system.</title>
        <authorList>
            <person name="Anantharaman K."/>
            <person name="Brown C.T."/>
            <person name="Hug L.A."/>
            <person name="Sharon I."/>
            <person name="Castelle C.J."/>
            <person name="Probst A.J."/>
            <person name="Thomas B.C."/>
            <person name="Singh A."/>
            <person name="Wilkins M.J."/>
            <person name="Karaoz U."/>
            <person name="Brodie E.L."/>
            <person name="Williams K.H."/>
            <person name="Hubbard S.S."/>
            <person name="Banfield J.F."/>
        </authorList>
    </citation>
    <scope>NUCLEOTIDE SEQUENCE [LARGE SCALE GENOMIC DNA]</scope>
</reference>
<dbReference type="SUPFAM" id="SSF52172">
    <property type="entry name" value="CheY-like"/>
    <property type="match status" value="1"/>
</dbReference>
<accession>A0A1F5NRW7</accession>
<evidence type="ECO:0000259" key="3">
    <source>
        <dbReference type="PROSITE" id="PS50110"/>
    </source>
</evidence>
<sequence length="119" mass="13422">MILLVDSDQIWQEIISRHLLAAELSYTICDTGISAKEYLNESTPDLIIMEISLPDMPGTVLLKNIREDSLVSSVPVLILTNSEETEDISLTLEYGASDYLLKSDIDFRHLISRINILKK</sequence>
<feature type="domain" description="Response regulatory" evidence="3">
    <location>
        <begin position="1"/>
        <end position="117"/>
    </location>
</feature>
<proteinExistence type="predicted"/>
<name>A0A1F5NRW7_9BACT</name>
<comment type="caution">
    <text evidence="2">Lacks conserved residue(s) required for the propagation of feature annotation.</text>
</comment>
<dbReference type="InterPro" id="IPR050595">
    <property type="entry name" value="Bact_response_regulator"/>
</dbReference>
<dbReference type="Pfam" id="PF00072">
    <property type="entry name" value="Response_reg"/>
    <property type="match status" value="1"/>
</dbReference>
<evidence type="ECO:0000313" key="5">
    <source>
        <dbReference type="Proteomes" id="UP000177912"/>
    </source>
</evidence>
<gene>
    <name evidence="4" type="ORF">A2826_02890</name>
</gene>
<dbReference type="InterPro" id="IPR001789">
    <property type="entry name" value="Sig_transdc_resp-reg_receiver"/>
</dbReference>
<dbReference type="PANTHER" id="PTHR44591:SF3">
    <property type="entry name" value="RESPONSE REGULATORY DOMAIN-CONTAINING PROTEIN"/>
    <property type="match status" value="1"/>
</dbReference>
<comment type="caution">
    <text evidence="4">The sequence shown here is derived from an EMBL/GenBank/DDBJ whole genome shotgun (WGS) entry which is preliminary data.</text>
</comment>
<keyword evidence="1" id="KW-0597">Phosphoprotein</keyword>
<dbReference type="AlphaFoldDB" id="A0A1F5NRW7"/>
<protein>
    <recommendedName>
        <fullName evidence="3">Response regulatory domain-containing protein</fullName>
    </recommendedName>
</protein>
<dbReference type="EMBL" id="MFEI01000034">
    <property type="protein sequence ID" value="OGE80378.1"/>
    <property type="molecule type" value="Genomic_DNA"/>
</dbReference>
<dbReference type="InterPro" id="IPR011006">
    <property type="entry name" value="CheY-like_superfamily"/>
</dbReference>
<dbReference type="PROSITE" id="PS50110">
    <property type="entry name" value="RESPONSE_REGULATORY"/>
    <property type="match status" value="1"/>
</dbReference>
<dbReference type="Gene3D" id="3.40.50.2300">
    <property type="match status" value="1"/>
</dbReference>
<evidence type="ECO:0000256" key="1">
    <source>
        <dbReference type="ARBA" id="ARBA00022553"/>
    </source>
</evidence>
<organism evidence="4 5">
    <name type="scientific">Candidatus Doudnabacteria bacterium RIFCSPHIGHO2_01_FULL_43_23</name>
    <dbReference type="NCBI Taxonomy" id="1817822"/>
    <lineage>
        <taxon>Bacteria</taxon>
        <taxon>Candidatus Doudnaibacteriota</taxon>
    </lineage>
</organism>
<evidence type="ECO:0000313" key="4">
    <source>
        <dbReference type="EMBL" id="OGE80378.1"/>
    </source>
</evidence>
<dbReference type="SMART" id="SM00448">
    <property type="entry name" value="REC"/>
    <property type="match status" value="1"/>
</dbReference>
<evidence type="ECO:0000256" key="2">
    <source>
        <dbReference type="PROSITE-ProRule" id="PRU00169"/>
    </source>
</evidence>
<dbReference type="Proteomes" id="UP000177912">
    <property type="component" value="Unassembled WGS sequence"/>
</dbReference>